<dbReference type="GO" id="GO:0006397">
    <property type="term" value="P:mRNA processing"/>
    <property type="evidence" value="ECO:0007669"/>
    <property type="project" value="UniProtKB-KW"/>
</dbReference>
<dbReference type="InterPro" id="IPR035967">
    <property type="entry name" value="SWAP/Surp_sf"/>
</dbReference>
<dbReference type="PROSITE" id="PS50174">
    <property type="entry name" value="G_PATCH"/>
    <property type="match status" value="1"/>
</dbReference>
<feature type="region of interest" description="Disordered" evidence="2">
    <location>
        <begin position="758"/>
        <end position="801"/>
    </location>
</feature>
<feature type="compositionally biased region" description="Basic and acidic residues" evidence="2">
    <location>
        <begin position="882"/>
        <end position="892"/>
    </location>
</feature>
<evidence type="ECO:0000256" key="2">
    <source>
        <dbReference type="SAM" id="MobiDB-lite"/>
    </source>
</evidence>
<dbReference type="OMA" id="VEGHRTF"/>
<comment type="caution">
    <text evidence="5">The sequence shown here is derived from an EMBL/GenBank/DDBJ whole genome shotgun (WGS) entry which is preliminary data.</text>
</comment>
<dbReference type="InterPro" id="IPR000061">
    <property type="entry name" value="Surp"/>
</dbReference>
<dbReference type="AlphaFoldDB" id="A0A8T2V2W9"/>
<dbReference type="PROSITE" id="PS50128">
    <property type="entry name" value="SURP"/>
    <property type="match status" value="1"/>
</dbReference>
<dbReference type="GO" id="GO:0003723">
    <property type="term" value="F:RNA binding"/>
    <property type="evidence" value="ECO:0007669"/>
    <property type="project" value="InterPro"/>
</dbReference>
<dbReference type="EMBL" id="CM035408">
    <property type="protein sequence ID" value="KAH7441521.1"/>
    <property type="molecule type" value="Genomic_DNA"/>
</dbReference>
<dbReference type="EMBL" id="CM035408">
    <property type="protein sequence ID" value="KAH7441520.1"/>
    <property type="molecule type" value="Genomic_DNA"/>
</dbReference>
<organism evidence="5 6">
    <name type="scientific">Ceratopteris richardii</name>
    <name type="common">Triangle waterfern</name>
    <dbReference type="NCBI Taxonomy" id="49495"/>
    <lineage>
        <taxon>Eukaryota</taxon>
        <taxon>Viridiplantae</taxon>
        <taxon>Streptophyta</taxon>
        <taxon>Embryophyta</taxon>
        <taxon>Tracheophyta</taxon>
        <taxon>Polypodiopsida</taxon>
        <taxon>Polypodiidae</taxon>
        <taxon>Polypodiales</taxon>
        <taxon>Pteridineae</taxon>
        <taxon>Pteridaceae</taxon>
        <taxon>Parkerioideae</taxon>
        <taxon>Ceratopteris</taxon>
    </lineage>
</organism>
<dbReference type="Proteomes" id="UP000825935">
    <property type="component" value="Chromosome 3"/>
</dbReference>
<dbReference type="OrthoDB" id="20507at2759"/>
<dbReference type="SMART" id="SM00648">
    <property type="entry name" value="SWAP"/>
    <property type="match status" value="1"/>
</dbReference>
<evidence type="ECO:0008006" key="7">
    <source>
        <dbReference type="Google" id="ProtNLM"/>
    </source>
</evidence>
<dbReference type="SUPFAM" id="SSF109905">
    <property type="entry name" value="Surp module (SWAP domain)"/>
    <property type="match status" value="1"/>
</dbReference>
<name>A0A8T2V2W9_CERRI</name>
<evidence type="ECO:0000313" key="6">
    <source>
        <dbReference type="Proteomes" id="UP000825935"/>
    </source>
</evidence>
<evidence type="ECO:0000259" key="3">
    <source>
        <dbReference type="PROSITE" id="PS50128"/>
    </source>
</evidence>
<dbReference type="Pfam" id="PF01805">
    <property type="entry name" value="Surp"/>
    <property type="match status" value="1"/>
</dbReference>
<feature type="compositionally biased region" description="Basic residues" evidence="2">
    <location>
        <begin position="893"/>
        <end position="906"/>
    </location>
</feature>
<gene>
    <name evidence="5" type="ORF">KP509_03G041500</name>
</gene>
<evidence type="ECO:0000259" key="4">
    <source>
        <dbReference type="PROSITE" id="PS50174"/>
    </source>
</evidence>
<dbReference type="InterPro" id="IPR000467">
    <property type="entry name" value="G_patch_dom"/>
</dbReference>
<sequence>MMKMAEGDFMVLLQEDSLQVIITQLDQRRGGRPKVSLHRGRIGQNWHANDLMTTWMMKKKAEQDSSRLVATLDYDTFGLTAADLARKEVTQDLKKRPSVIPGPLLEDVIVPVSRSIGFELLRKMGWRHGRSIGPKHIVASSDVQKEGRKAMMALASSEQDELVIEENVSDVLHPVNDAEFISRSTPVYVISPKKDRHGFGFDPYRNAPEFRERWKSEEALGRTKAMKDNQFGAFKSSLFRPNVGRMGGGFGIGALEDLGEEDEDVYAPGLEVENIISDEEADTLSHKLVSQPKKTESRPGVLPGFRPASQPGYKIELFPPPAIPPGFDVKHHFRETLESEMVIFSYEPPEVTPPDDSQLRKLIDGLATFVARSGQKLESLYKEKQSENPLFKFLSEGRGHDYYKRKVWEEQTKNKRDGMPENIRDKALNSAHRGQILGETPLHRQSMLPPEDRARLQAALSSAFTSSIPKAEESLLTSKPFSKDLSKQARFELFLKEKYQGGLRNVHATGKSSLTEWERAQETLEFEAACQNLPKSETNSTASASPIGTYQRDLQAIINERFTVQSADKVPAVQSSNEDALKYPIREEKPWRPHPLVCKRFNLPDPYSGKPPPLPKPRSRTESFILLSSPSQGVSDPAILLEKSEQLLISSVASVTSNHPREQDSSAPSIEIVENENAVSNIVEKPVDLYKAIFSDESDEEDEANTQGIETASIEAAKTALTRLEAGDFLASIGKELGLQVPPSEMSQMKRSQDITNETQAFDVKARVPQPGTADRPLDQKSNLLRKAMDTPKRGVENSETSGVFSDIRRLELSGEHFHVVSSLNSRESLSKRSHEDSRTEKLSNRDQSLTQITSESSDETSHEDSSDSEKRRHQRRRKREQKGQREREHRSEKRKRGHEHKRKKRHEESKHQSHKHHRHRK</sequence>
<feature type="region of interest" description="Disordered" evidence="2">
    <location>
        <begin position="822"/>
        <end position="922"/>
    </location>
</feature>
<dbReference type="PANTHER" id="PTHR13384">
    <property type="entry name" value="G PATCH DOMAIN-CONTAINING PROTEIN 1"/>
    <property type="match status" value="1"/>
</dbReference>
<evidence type="ECO:0000313" key="5">
    <source>
        <dbReference type="EMBL" id="KAH7441520.1"/>
    </source>
</evidence>
<feature type="compositionally biased region" description="Basic residues" evidence="2">
    <location>
        <begin position="872"/>
        <end position="881"/>
    </location>
</feature>
<dbReference type="GO" id="GO:0005634">
    <property type="term" value="C:nucleus"/>
    <property type="evidence" value="ECO:0007669"/>
    <property type="project" value="TreeGrafter"/>
</dbReference>
<accession>A0A8T2V2W9</accession>
<protein>
    <recommendedName>
        <fullName evidence="7">G-patch domain-containing protein</fullName>
    </recommendedName>
</protein>
<feature type="compositionally biased region" description="Basic residues" evidence="2">
    <location>
        <begin position="913"/>
        <end position="922"/>
    </location>
</feature>
<feature type="compositionally biased region" description="Basic and acidic residues" evidence="2">
    <location>
        <begin position="829"/>
        <end position="845"/>
    </location>
</feature>
<feature type="compositionally biased region" description="Basic and acidic residues" evidence="2">
    <location>
        <begin position="860"/>
        <end position="871"/>
    </location>
</feature>
<keyword evidence="1" id="KW-0507">mRNA processing</keyword>
<feature type="domain" description="G-patch" evidence="4">
    <location>
        <begin position="113"/>
        <end position="133"/>
    </location>
</feature>
<proteinExistence type="predicted"/>
<reference evidence="5" key="1">
    <citation type="submission" date="2021-08" db="EMBL/GenBank/DDBJ databases">
        <title>WGS assembly of Ceratopteris richardii.</title>
        <authorList>
            <person name="Marchant D.B."/>
            <person name="Chen G."/>
            <person name="Jenkins J."/>
            <person name="Shu S."/>
            <person name="Leebens-Mack J."/>
            <person name="Grimwood J."/>
            <person name="Schmutz J."/>
            <person name="Soltis P."/>
            <person name="Soltis D."/>
            <person name="Chen Z.-H."/>
        </authorList>
    </citation>
    <scope>NUCLEOTIDE SEQUENCE</scope>
    <source>
        <strain evidence="5">Whitten #5841</strain>
        <tissue evidence="5">Leaf</tissue>
    </source>
</reference>
<feature type="domain" description="SURP motif" evidence="3">
    <location>
        <begin position="362"/>
        <end position="404"/>
    </location>
</feature>
<evidence type="ECO:0000256" key="1">
    <source>
        <dbReference type="ARBA" id="ARBA00022664"/>
    </source>
</evidence>
<dbReference type="Pfam" id="PF26093">
    <property type="entry name" value="HTH_TGH"/>
    <property type="match status" value="1"/>
</dbReference>
<keyword evidence="6" id="KW-1185">Reference proteome</keyword>
<dbReference type="Gene3D" id="1.10.10.790">
    <property type="entry name" value="Surp module"/>
    <property type="match status" value="1"/>
</dbReference>
<feature type="compositionally biased region" description="Basic and acidic residues" evidence="2">
    <location>
        <begin position="787"/>
        <end position="797"/>
    </location>
</feature>
<dbReference type="PANTHER" id="PTHR13384:SF19">
    <property type="entry name" value="G PATCH DOMAIN-CONTAINING PROTEIN 1"/>
    <property type="match status" value="1"/>
</dbReference>